<protein>
    <submittedName>
        <fullName evidence="4">Putative damage-inducible protein DinB</fullName>
    </submittedName>
</protein>
<evidence type="ECO:0000256" key="2">
    <source>
        <dbReference type="ARBA" id="ARBA00022723"/>
    </source>
</evidence>
<sequence>MTDMPSLRSHLLTLAAYHGWANKRLLEHVSQVTDADYHAPAGLFFNSIHGTLNHLLLADRTWLGRFIGKPEKFTSLAQEIEADREALAEQLAGRHLLWQTLIESASAQSMAGSLHYTSTAGEKSAAPWMGTIAHVFNHATHHRGQISAALTGLHHACPELDMIYFLRQHGPAASAV</sequence>
<feature type="binding site" evidence="3">
    <location>
        <position position="142"/>
    </location>
    <ligand>
        <name>a divalent metal cation</name>
        <dbReference type="ChEBI" id="CHEBI:60240"/>
    </ligand>
</feature>
<dbReference type="Proteomes" id="UP000295525">
    <property type="component" value="Unassembled WGS sequence"/>
</dbReference>
<organism evidence="4 5">
    <name type="scientific">Paralcaligenes ureilyticus</name>
    <dbReference type="NCBI Taxonomy" id="627131"/>
    <lineage>
        <taxon>Bacteria</taxon>
        <taxon>Pseudomonadati</taxon>
        <taxon>Pseudomonadota</taxon>
        <taxon>Betaproteobacteria</taxon>
        <taxon>Burkholderiales</taxon>
        <taxon>Alcaligenaceae</taxon>
        <taxon>Paralcaligenes</taxon>
    </lineage>
</organism>
<proteinExistence type="inferred from homology"/>
<comment type="caution">
    <text evidence="4">The sequence shown here is derived from an EMBL/GenBank/DDBJ whole genome shotgun (WGS) entry which is preliminary data.</text>
</comment>
<dbReference type="Pfam" id="PF05163">
    <property type="entry name" value="DinB"/>
    <property type="match status" value="1"/>
</dbReference>
<dbReference type="AlphaFoldDB" id="A0A4R3LZ27"/>
<comment type="similarity">
    <text evidence="1">Belongs to the DinB family.</text>
</comment>
<dbReference type="RefSeq" id="WP_207915136.1">
    <property type="nucleotide sequence ID" value="NZ_SMAJ01000009.1"/>
</dbReference>
<name>A0A4R3LZ27_9BURK</name>
<dbReference type="EMBL" id="SMAJ01000009">
    <property type="protein sequence ID" value="TCT05733.1"/>
    <property type="molecule type" value="Genomic_DNA"/>
</dbReference>
<dbReference type="InterPro" id="IPR007837">
    <property type="entry name" value="DinB"/>
</dbReference>
<evidence type="ECO:0000256" key="3">
    <source>
        <dbReference type="PIRSR" id="PIRSR607837-1"/>
    </source>
</evidence>
<gene>
    <name evidence="4" type="ORF">EDC26_10921</name>
</gene>
<dbReference type="GO" id="GO:0046872">
    <property type="term" value="F:metal ion binding"/>
    <property type="evidence" value="ECO:0007669"/>
    <property type="project" value="UniProtKB-KW"/>
</dbReference>
<dbReference type="InterPro" id="IPR034660">
    <property type="entry name" value="DinB/YfiT-like"/>
</dbReference>
<dbReference type="PANTHER" id="PTHR37302">
    <property type="entry name" value="SLR1116 PROTEIN"/>
    <property type="match status" value="1"/>
</dbReference>
<dbReference type="SUPFAM" id="SSF109854">
    <property type="entry name" value="DinB/YfiT-like putative metalloenzymes"/>
    <property type="match status" value="1"/>
</dbReference>
<evidence type="ECO:0000256" key="1">
    <source>
        <dbReference type="ARBA" id="ARBA00008635"/>
    </source>
</evidence>
<feature type="binding site" evidence="3">
    <location>
        <position position="54"/>
    </location>
    <ligand>
        <name>a divalent metal cation</name>
        <dbReference type="ChEBI" id="CHEBI:60240"/>
    </ligand>
</feature>
<evidence type="ECO:0000313" key="4">
    <source>
        <dbReference type="EMBL" id="TCT05733.1"/>
    </source>
</evidence>
<reference evidence="4 5" key="1">
    <citation type="submission" date="2019-03" db="EMBL/GenBank/DDBJ databases">
        <title>Genomic Encyclopedia of Type Strains, Phase IV (KMG-IV): sequencing the most valuable type-strain genomes for metagenomic binning, comparative biology and taxonomic classification.</title>
        <authorList>
            <person name="Goeker M."/>
        </authorList>
    </citation>
    <scope>NUCLEOTIDE SEQUENCE [LARGE SCALE GENOMIC DNA]</scope>
    <source>
        <strain evidence="4 5">DSM 24591</strain>
    </source>
</reference>
<keyword evidence="2 3" id="KW-0479">Metal-binding</keyword>
<feature type="binding site" evidence="3">
    <location>
        <position position="138"/>
    </location>
    <ligand>
        <name>a divalent metal cation</name>
        <dbReference type="ChEBI" id="CHEBI:60240"/>
    </ligand>
</feature>
<evidence type="ECO:0000313" key="5">
    <source>
        <dbReference type="Proteomes" id="UP000295525"/>
    </source>
</evidence>
<accession>A0A4R3LZ27</accession>
<dbReference type="PANTHER" id="PTHR37302:SF1">
    <property type="entry name" value="PROTEIN DINB"/>
    <property type="match status" value="1"/>
</dbReference>
<keyword evidence="5" id="KW-1185">Reference proteome</keyword>
<dbReference type="Gene3D" id="1.20.120.450">
    <property type="entry name" value="dinb family like domain"/>
    <property type="match status" value="1"/>
</dbReference>